<organism evidence="3 4">
    <name type="scientific">Panagrolaimus davidi</name>
    <dbReference type="NCBI Taxonomy" id="227884"/>
    <lineage>
        <taxon>Eukaryota</taxon>
        <taxon>Metazoa</taxon>
        <taxon>Ecdysozoa</taxon>
        <taxon>Nematoda</taxon>
        <taxon>Chromadorea</taxon>
        <taxon>Rhabditida</taxon>
        <taxon>Tylenchina</taxon>
        <taxon>Panagrolaimomorpha</taxon>
        <taxon>Panagrolaimoidea</taxon>
        <taxon>Panagrolaimidae</taxon>
        <taxon>Panagrolaimus</taxon>
    </lineage>
</organism>
<dbReference type="WBParaSite" id="PDA_v2.g28998.t1">
    <property type="protein sequence ID" value="PDA_v2.g28998.t1"/>
    <property type="gene ID" value="PDA_v2.g28998"/>
</dbReference>
<accession>A0A914QBF7</accession>
<sequence length="241" mass="26904">MKNSNFAERSTIHGGLVSTQSTEGKTKDGDNFQFLQKLALRQRARSNSIGNSNDANIFPTEPIFDDDTPLQIDAADDSTPEGDAEQLEDHVMIFDAEDKPYPGEPINLKSVKREFPIITGKAFDHFETSRVEYAEILARWGMFKKSAEVLKFCPSQQPDPFSILIACSQCQQVFDSEDENGDICEKCKQELIICVICDFPCSGLILTCPLCSHGGHLEHMKKWFKEQSICPMGACPCLCPL</sequence>
<dbReference type="InterPro" id="IPR049567">
    <property type="entry name" value="WDR59-like"/>
</dbReference>
<dbReference type="PANTHER" id="PTHR46170:SF1">
    <property type="entry name" value="GATOR COMPLEX PROTEIN WDR59"/>
    <property type="match status" value="1"/>
</dbReference>
<evidence type="ECO:0000313" key="4">
    <source>
        <dbReference type="WBParaSite" id="PDA_v2.g28998.t1"/>
    </source>
</evidence>
<dbReference type="InterPro" id="IPR031488">
    <property type="entry name" value="Zn_ribbon_mio"/>
</dbReference>
<dbReference type="Pfam" id="PF17034">
    <property type="entry name" value="zinc_ribbon_16"/>
    <property type="match status" value="1"/>
</dbReference>
<dbReference type="GO" id="GO:0035859">
    <property type="term" value="C:Seh1-associated complex"/>
    <property type="evidence" value="ECO:0007669"/>
    <property type="project" value="TreeGrafter"/>
</dbReference>
<dbReference type="GO" id="GO:0035591">
    <property type="term" value="F:signaling adaptor activity"/>
    <property type="evidence" value="ECO:0007669"/>
    <property type="project" value="TreeGrafter"/>
</dbReference>
<evidence type="ECO:0000313" key="3">
    <source>
        <dbReference type="Proteomes" id="UP000887578"/>
    </source>
</evidence>
<dbReference type="GO" id="GO:1904263">
    <property type="term" value="P:positive regulation of TORC1 signaling"/>
    <property type="evidence" value="ECO:0007669"/>
    <property type="project" value="TreeGrafter"/>
</dbReference>
<keyword evidence="3" id="KW-1185">Reference proteome</keyword>
<feature type="domain" description="GATOR2 complex protein MIO zinc-ribbon like" evidence="2">
    <location>
        <begin position="208"/>
        <end position="239"/>
    </location>
</feature>
<name>A0A914QBF7_9BILA</name>
<protein>
    <submittedName>
        <fullName evidence="4">GATOR complex protein MIO zinc-ribbon like domain-containing protein</fullName>
    </submittedName>
</protein>
<evidence type="ECO:0000259" key="2">
    <source>
        <dbReference type="Pfam" id="PF17034"/>
    </source>
</evidence>
<proteinExistence type="predicted"/>
<evidence type="ECO:0000256" key="1">
    <source>
        <dbReference type="SAM" id="MobiDB-lite"/>
    </source>
</evidence>
<dbReference type="Proteomes" id="UP000887578">
    <property type="component" value="Unplaced"/>
</dbReference>
<reference evidence="4" key="1">
    <citation type="submission" date="2022-11" db="UniProtKB">
        <authorList>
            <consortium name="WormBaseParasite"/>
        </authorList>
    </citation>
    <scope>IDENTIFICATION</scope>
</reference>
<dbReference type="GO" id="GO:0034198">
    <property type="term" value="P:cellular response to amino acid starvation"/>
    <property type="evidence" value="ECO:0007669"/>
    <property type="project" value="TreeGrafter"/>
</dbReference>
<feature type="region of interest" description="Disordered" evidence="1">
    <location>
        <begin position="1"/>
        <end position="30"/>
    </location>
</feature>
<dbReference type="PANTHER" id="PTHR46170">
    <property type="entry name" value="GATOR COMPLEX PROTEIN WDR59"/>
    <property type="match status" value="1"/>
</dbReference>
<dbReference type="AlphaFoldDB" id="A0A914QBF7"/>
<dbReference type="GO" id="GO:0005774">
    <property type="term" value="C:vacuolar membrane"/>
    <property type="evidence" value="ECO:0007669"/>
    <property type="project" value="TreeGrafter"/>
</dbReference>